<evidence type="ECO:0000256" key="2">
    <source>
        <dbReference type="SAM" id="MobiDB-lite"/>
    </source>
</evidence>
<dbReference type="InterPro" id="IPR057027">
    <property type="entry name" value="TPR_mt"/>
</dbReference>
<evidence type="ECO:0000256" key="1">
    <source>
        <dbReference type="ARBA" id="ARBA00022737"/>
    </source>
</evidence>
<reference evidence="4 5" key="1">
    <citation type="submission" date="2020-02" db="EMBL/GenBank/DDBJ databases">
        <title>Comparative genomics of the hypocrealean fungal genus Beauvera.</title>
        <authorList>
            <person name="Showalter D.N."/>
            <person name="Bushley K.E."/>
            <person name="Rehner S.A."/>
        </authorList>
    </citation>
    <scope>NUCLEOTIDE SEQUENCE [LARGE SCALE GENOMIC DNA]</scope>
    <source>
        <strain evidence="4 5">ARSEF4384</strain>
    </source>
</reference>
<evidence type="ECO:0000313" key="5">
    <source>
        <dbReference type="Proteomes" id="UP001397290"/>
    </source>
</evidence>
<evidence type="ECO:0000259" key="3">
    <source>
        <dbReference type="Pfam" id="PF23276"/>
    </source>
</evidence>
<accession>A0AAW0RL91</accession>
<dbReference type="Pfam" id="PF23276">
    <property type="entry name" value="TPR_24"/>
    <property type="match status" value="1"/>
</dbReference>
<feature type="region of interest" description="Disordered" evidence="2">
    <location>
        <begin position="67"/>
        <end position="88"/>
    </location>
</feature>
<evidence type="ECO:0000313" key="4">
    <source>
        <dbReference type="EMBL" id="KAK8142964.1"/>
    </source>
</evidence>
<protein>
    <recommendedName>
        <fullName evidence="3">Pentatricopeptide repeat-containing protein-mitochondrial domain-containing protein</fullName>
    </recommendedName>
</protein>
<organism evidence="4 5">
    <name type="scientific">Beauveria asiatica</name>
    <dbReference type="NCBI Taxonomy" id="1069075"/>
    <lineage>
        <taxon>Eukaryota</taxon>
        <taxon>Fungi</taxon>
        <taxon>Dikarya</taxon>
        <taxon>Ascomycota</taxon>
        <taxon>Pezizomycotina</taxon>
        <taxon>Sordariomycetes</taxon>
        <taxon>Hypocreomycetidae</taxon>
        <taxon>Hypocreales</taxon>
        <taxon>Cordycipitaceae</taxon>
        <taxon>Beauveria</taxon>
    </lineage>
</organism>
<dbReference type="EMBL" id="JAAHCF010000577">
    <property type="protein sequence ID" value="KAK8142964.1"/>
    <property type="molecule type" value="Genomic_DNA"/>
</dbReference>
<keyword evidence="1" id="KW-0677">Repeat</keyword>
<gene>
    <name evidence="4" type="ORF">G3M48_007917</name>
</gene>
<name>A0AAW0RL91_9HYPO</name>
<dbReference type="Proteomes" id="UP001397290">
    <property type="component" value="Unassembled WGS sequence"/>
</dbReference>
<proteinExistence type="predicted"/>
<comment type="caution">
    <text evidence="4">The sequence shown here is derived from an EMBL/GenBank/DDBJ whole genome shotgun (WGS) entry which is preliminary data.</text>
</comment>
<dbReference type="AlphaFoldDB" id="A0AAW0RL91"/>
<keyword evidence="5" id="KW-1185">Reference proteome</keyword>
<sequence length="545" mass="60620">MQRSTVVYDGLWRCLCPAFDRTLVRHAARLPAFARAASTWTAARRDANTTTEAPTSIDTFIQDMLRTGPASGPTTRAPRPSMILTSKTPPDEPTLFAMSIDELTDHLHTLRGREKPWMARASPVNRHNRIVHIVRHLVVRRQQRLTAFLYECIVDTLSDPECSGVALVALMRDMAQQNIEATREFYSVALESLAVHPSYVAMLEILEQTRARDWPEDRQTLALVLLRDEQYELAYDTIMELHAGNTRVAPWIYDMFVFVFGKMGFVDEMMEVLTARLSLASTDGLDALQYYALDVCSAAFHYPGTLAGWNTLVRSGKVHLADGMVENVLNTAARQADTTLASEALDMLAQRTRLQDYHYDSLIDAFILDNDLASATRLHCIMHTISMPVTEAAVQRLLVAAGQRGRELNEWLLAASAQKLEAPPRLVHAAMTRHVLDGDAELALELYSRYEQLCGEAWPPVEVMLLLLPHCGGGGGGGKTATAAALRDRLLEELRAQEPGEARDSMAARLAAAADKMVLDGKTAEGMLLKEKLDETMERPQLEHS</sequence>
<feature type="domain" description="Pentatricopeptide repeat-containing protein-mitochondrial" evidence="3">
    <location>
        <begin position="322"/>
        <end position="449"/>
    </location>
</feature>